<dbReference type="AlphaFoldDB" id="S7Q1Y3"/>
<dbReference type="OMA" id="VVIDPFR"/>
<dbReference type="PANTHER" id="PTHR48228">
    <property type="entry name" value="SUCCINYL-COA--D-CITRAMALATE COA-TRANSFERASE"/>
    <property type="match status" value="1"/>
</dbReference>
<dbReference type="HOGENOM" id="CLU_033975_5_0_1"/>
<name>S7Q1Y3_GLOTA</name>
<dbReference type="SUPFAM" id="SSF89796">
    <property type="entry name" value="CoA-transferase family III (CaiB/BaiF)"/>
    <property type="match status" value="1"/>
</dbReference>
<comment type="similarity">
    <text evidence="1">Belongs to the CoA-transferase III family.</text>
</comment>
<evidence type="ECO:0000256" key="1">
    <source>
        <dbReference type="ARBA" id="ARBA00008383"/>
    </source>
</evidence>
<evidence type="ECO:0000313" key="4">
    <source>
        <dbReference type="Proteomes" id="UP000030669"/>
    </source>
</evidence>
<dbReference type="Gene3D" id="3.30.1540.10">
    <property type="entry name" value="formyl-coa transferase, domain 3"/>
    <property type="match status" value="1"/>
</dbReference>
<organism evidence="3 4">
    <name type="scientific">Gloeophyllum trabeum (strain ATCC 11539 / FP-39264 / Madison 617)</name>
    <name type="common">Brown rot fungus</name>
    <dbReference type="NCBI Taxonomy" id="670483"/>
    <lineage>
        <taxon>Eukaryota</taxon>
        <taxon>Fungi</taxon>
        <taxon>Dikarya</taxon>
        <taxon>Basidiomycota</taxon>
        <taxon>Agaricomycotina</taxon>
        <taxon>Agaricomycetes</taxon>
        <taxon>Gloeophyllales</taxon>
        <taxon>Gloeophyllaceae</taxon>
        <taxon>Gloeophyllum</taxon>
    </lineage>
</organism>
<dbReference type="Gene3D" id="3.40.50.10540">
    <property type="entry name" value="Crotonobetainyl-coa:carnitine coa-transferase, domain 1"/>
    <property type="match status" value="1"/>
</dbReference>
<keyword evidence="3" id="KW-0808">Transferase</keyword>
<dbReference type="InterPro" id="IPR044855">
    <property type="entry name" value="CoA-Trfase_III_dom3_sf"/>
</dbReference>
<dbReference type="EMBL" id="KB469304">
    <property type="protein sequence ID" value="EPQ54016.1"/>
    <property type="molecule type" value="Genomic_DNA"/>
</dbReference>
<dbReference type="InterPro" id="IPR023606">
    <property type="entry name" value="CoA-Trfase_III_dom_1_sf"/>
</dbReference>
<dbReference type="InterPro" id="IPR003673">
    <property type="entry name" value="CoA-Trfase_fam_III"/>
</dbReference>
<dbReference type="GeneID" id="19308756"/>
<proteinExistence type="inferred from homology"/>
<evidence type="ECO:0000256" key="2">
    <source>
        <dbReference type="SAM" id="MobiDB-lite"/>
    </source>
</evidence>
<accession>S7Q1Y3</accession>
<dbReference type="RefSeq" id="XP_007867369.1">
    <property type="nucleotide sequence ID" value="XM_007869178.1"/>
</dbReference>
<dbReference type="KEGG" id="gtr:GLOTRDRAFT_77893"/>
<keyword evidence="4" id="KW-1185">Reference proteome</keyword>
<protein>
    <submittedName>
        <fullName evidence="3">CoA-transferase family III</fullName>
    </submittedName>
</protein>
<sequence>MATPSLPLNGLKVIEFAGLAPGPFAGLVLADWGAAVTRVDRPGHGPSADILCRRKRSLAINPKVPSGLAALRRLIADSDVLIDPFRPGVLEKLGLGPDVFLGEGGLNGRLVYARVAGFPRKGAYSSMAGHDINYIALSGVLSMLPGKGRPNFPLNLLADFAGGGLLCALGILLALLERAASGRGQVVALDMVSGTRYVSSFALAPGSPYFPSPRGENLLDGGAPFYAVYTCADGRWVAVGCLEPHFYTTFLEKFGRALGMGEEEGWHPNPEDQMVRSEWPRLREYLAKGFLTRPRDYWAGLFHGSDACVTPVLAPAEVSLRAPLPHPDLSRTPARAGREGEGEAQVLDPGRDTEEVLREAGFSADEQATLVRDGALGEVRARAKL</sequence>
<dbReference type="OrthoDB" id="16747at2759"/>
<reference evidence="3 4" key="1">
    <citation type="journal article" date="2012" name="Science">
        <title>The Paleozoic origin of enzymatic lignin decomposition reconstructed from 31 fungal genomes.</title>
        <authorList>
            <person name="Floudas D."/>
            <person name="Binder M."/>
            <person name="Riley R."/>
            <person name="Barry K."/>
            <person name="Blanchette R.A."/>
            <person name="Henrissat B."/>
            <person name="Martinez A.T."/>
            <person name="Otillar R."/>
            <person name="Spatafora J.W."/>
            <person name="Yadav J.S."/>
            <person name="Aerts A."/>
            <person name="Benoit I."/>
            <person name="Boyd A."/>
            <person name="Carlson A."/>
            <person name="Copeland A."/>
            <person name="Coutinho P.M."/>
            <person name="de Vries R.P."/>
            <person name="Ferreira P."/>
            <person name="Findley K."/>
            <person name="Foster B."/>
            <person name="Gaskell J."/>
            <person name="Glotzer D."/>
            <person name="Gorecki P."/>
            <person name="Heitman J."/>
            <person name="Hesse C."/>
            <person name="Hori C."/>
            <person name="Igarashi K."/>
            <person name="Jurgens J.A."/>
            <person name="Kallen N."/>
            <person name="Kersten P."/>
            <person name="Kohler A."/>
            <person name="Kuees U."/>
            <person name="Kumar T.K.A."/>
            <person name="Kuo A."/>
            <person name="LaButti K."/>
            <person name="Larrondo L.F."/>
            <person name="Lindquist E."/>
            <person name="Ling A."/>
            <person name="Lombard V."/>
            <person name="Lucas S."/>
            <person name="Lundell T."/>
            <person name="Martin R."/>
            <person name="McLaughlin D.J."/>
            <person name="Morgenstern I."/>
            <person name="Morin E."/>
            <person name="Murat C."/>
            <person name="Nagy L.G."/>
            <person name="Nolan M."/>
            <person name="Ohm R.A."/>
            <person name="Patyshakuliyeva A."/>
            <person name="Rokas A."/>
            <person name="Ruiz-Duenas F.J."/>
            <person name="Sabat G."/>
            <person name="Salamov A."/>
            <person name="Samejima M."/>
            <person name="Schmutz J."/>
            <person name="Slot J.C."/>
            <person name="St John F."/>
            <person name="Stenlid J."/>
            <person name="Sun H."/>
            <person name="Sun S."/>
            <person name="Syed K."/>
            <person name="Tsang A."/>
            <person name="Wiebenga A."/>
            <person name="Young D."/>
            <person name="Pisabarro A."/>
            <person name="Eastwood D.C."/>
            <person name="Martin F."/>
            <person name="Cullen D."/>
            <person name="Grigoriev I.V."/>
            <person name="Hibbett D.S."/>
        </authorList>
    </citation>
    <scope>NUCLEOTIDE SEQUENCE [LARGE SCALE GENOMIC DNA]</scope>
    <source>
        <strain evidence="3 4">ATCC 11539</strain>
    </source>
</reference>
<evidence type="ECO:0000313" key="3">
    <source>
        <dbReference type="EMBL" id="EPQ54016.1"/>
    </source>
</evidence>
<dbReference type="eggNOG" id="KOG3957">
    <property type="taxonomic scope" value="Eukaryota"/>
</dbReference>
<dbReference type="Proteomes" id="UP000030669">
    <property type="component" value="Unassembled WGS sequence"/>
</dbReference>
<dbReference type="STRING" id="670483.S7Q1Y3"/>
<dbReference type="PANTHER" id="PTHR48228:SF5">
    <property type="entry name" value="ALPHA-METHYLACYL-COA RACEMASE"/>
    <property type="match status" value="1"/>
</dbReference>
<dbReference type="InterPro" id="IPR050509">
    <property type="entry name" value="CoA-transferase_III"/>
</dbReference>
<dbReference type="Pfam" id="PF02515">
    <property type="entry name" value="CoA_transf_3"/>
    <property type="match status" value="1"/>
</dbReference>
<gene>
    <name evidence="3" type="ORF">GLOTRDRAFT_77893</name>
</gene>
<feature type="region of interest" description="Disordered" evidence="2">
    <location>
        <begin position="324"/>
        <end position="346"/>
    </location>
</feature>
<dbReference type="GO" id="GO:0016740">
    <property type="term" value="F:transferase activity"/>
    <property type="evidence" value="ECO:0007669"/>
    <property type="project" value="UniProtKB-KW"/>
</dbReference>